<keyword evidence="4 11" id="KW-0548">Nucleotidyltransferase</keyword>
<evidence type="ECO:0000256" key="4">
    <source>
        <dbReference type="ARBA" id="ARBA00022695"/>
    </source>
</evidence>
<keyword evidence="6" id="KW-0067">ATP-binding</keyword>
<evidence type="ECO:0000256" key="5">
    <source>
        <dbReference type="ARBA" id="ARBA00022741"/>
    </source>
</evidence>
<dbReference type="InterPro" id="IPR005836">
    <property type="entry name" value="ADP_Glu_pyroP_CS"/>
</dbReference>
<keyword evidence="3" id="KW-0808">Transferase</keyword>
<keyword evidence="7" id="KW-0320">Glycogen biosynthesis</keyword>
<dbReference type="SUPFAM" id="SSF51161">
    <property type="entry name" value="Trimeric LpxA-like enzymes"/>
    <property type="match status" value="1"/>
</dbReference>
<feature type="domain" description="Nucleotidyl transferase" evidence="9">
    <location>
        <begin position="6"/>
        <end position="255"/>
    </location>
</feature>
<dbReference type="SUPFAM" id="SSF53448">
    <property type="entry name" value="Nucleotide-diphospho-sugar transferases"/>
    <property type="match status" value="1"/>
</dbReference>
<dbReference type="InterPro" id="IPR011831">
    <property type="entry name" value="ADP-Glc_PPase"/>
</dbReference>
<keyword evidence="8" id="KW-0119">Carbohydrate metabolism</keyword>
<dbReference type="InterPro" id="IPR056818">
    <property type="entry name" value="GlmU/GlgC-like_hexapep"/>
</dbReference>
<evidence type="ECO:0000259" key="10">
    <source>
        <dbReference type="Pfam" id="PF24894"/>
    </source>
</evidence>
<dbReference type="PANTHER" id="PTHR43523">
    <property type="entry name" value="GLUCOSE-1-PHOSPHATE ADENYLYLTRANSFERASE-RELATED"/>
    <property type="match status" value="1"/>
</dbReference>
<dbReference type="PANTHER" id="PTHR43523:SF2">
    <property type="entry name" value="GLUCOSE-1-PHOSPHATE ADENYLYLTRANSFERASE"/>
    <property type="match status" value="1"/>
</dbReference>
<reference evidence="11 12" key="1">
    <citation type="submission" date="2024-09" db="EMBL/GenBank/DDBJ databases">
        <title>Laminarin stimulates single cell rates of sulfate reduction while oxygen inhibits transcriptomic activity in coastal marine sediment.</title>
        <authorList>
            <person name="Lindsay M."/>
            <person name="Orcutt B."/>
            <person name="Emerson D."/>
            <person name="Stepanauskas R."/>
            <person name="D'Angelo T."/>
        </authorList>
    </citation>
    <scope>NUCLEOTIDE SEQUENCE [LARGE SCALE GENOMIC DNA]</scope>
    <source>
        <strain evidence="11">SAG AM-311-K15</strain>
    </source>
</reference>
<dbReference type="InterPro" id="IPR005835">
    <property type="entry name" value="NTP_transferase_dom"/>
</dbReference>
<evidence type="ECO:0000256" key="1">
    <source>
        <dbReference type="ARBA" id="ARBA00010443"/>
    </source>
</evidence>
<dbReference type="Gene3D" id="3.90.550.10">
    <property type="entry name" value="Spore Coat Polysaccharide Biosynthesis Protein SpsA, Chain A"/>
    <property type="match status" value="1"/>
</dbReference>
<evidence type="ECO:0000313" key="11">
    <source>
        <dbReference type="EMBL" id="MFC1851054.1"/>
    </source>
</evidence>
<dbReference type="InterPro" id="IPR011004">
    <property type="entry name" value="Trimer_LpxA-like_sf"/>
</dbReference>
<accession>A0ABV6YXZ1</accession>
<evidence type="ECO:0000256" key="2">
    <source>
        <dbReference type="ARBA" id="ARBA00022600"/>
    </source>
</evidence>
<keyword evidence="12" id="KW-1185">Reference proteome</keyword>
<evidence type="ECO:0000256" key="7">
    <source>
        <dbReference type="ARBA" id="ARBA00023056"/>
    </source>
</evidence>
<keyword evidence="5" id="KW-0547">Nucleotide-binding</keyword>
<dbReference type="CDD" id="cd02508">
    <property type="entry name" value="ADP_Glucose_PP"/>
    <property type="match status" value="1"/>
</dbReference>
<dbReference type="CDD" id="cd04651">
    <property type="entry name" value="LbH_G1P_AT_C"/>
    <property type="match status" value="1"/>
</dbReference>
<organism evidence="11 12">
    <name type="scientific">candidate division CSSED10-310 bacterium</name>
    <dbReference type="NCBI Taxonomy" id="2855610"/>
    <lineage>
        <taxon>Bacteria</taxon>
        <taxon>Bacteria division CSSED10-310</taxon>
    </lineage>
</organism>
<evidence type="ECO:0000256" key="6">
    <source>
        <dbReference type="ARBA" id="ARBA00022840"/>
    </source>
</evidence>
<evidence type="ECO:0000259" key="9">
    <source>
        <dbReference type="Pfam" id="PF00483"/>
    </source>
</evidence>
<dbReference type="Proteomes" id="UP001594351">
    <property type="component" value="Unassembled WGS sequence"/>
</dbReference>
<evidence type="ECO:0000313" key="12">
    <source>
        <dbReference type="Proteomes" id="UP001594351"/>
    </source>
</evidence>
<keyword evidence="2" id="KW-0321">Glycogen metabolism</keyword>
<comment type="similarity">
    <text evidence="1">Belongs to the bacterial/plant glucose-1-phosphate adenylyltransferase family.</text>
</comment>
<dbReference type="InterPro" id="IPR029044">
    <property type="entry name" value="Nucleotide-diphossugar_trans"/>
</dbReference>
<protein>
    <submittedName>
        <fullName evidence="11">Glucose-1-phosphate adenylyltransferase family protein</fullName>
    </submittedName>
</protein>
<dbReference type="Pfam" id="PF00483">
    <property type="entry name" value="NTP_transferase"/>
    <property type="match status" value="1"/>
</dbReference>
<dbReference type="Pfam" id="PF24894">
    <property type="entry name" value="Hexapep_GlmU"/>
    <property type="match status" value="1"/>
</dbReference>
<feature type="domain" description="Glucose-1-phosphate adenylyltransferase/Bifunctional protein GlmU-like C-terminal hexapeptide" evidence="10">
    <location>
        <begin position="287"/>
        <end position="365"/>
    </location>
</feature>
<name>A0ABV6YXZ1_UNCC1</name>
<comment type="caution">
    <text evidence="11">The sequence shown here is derived from an EMBL/GenBank/DDBJ whole genome shotgun (WGS) entry which is preliminary data.</text>
</comment>
<evidence type="ECO:0000256" key="3">
    <source>
        <dbReference type="ARBA" id="ARBA00022679"/>
    </source>
</evidence>
<proteinExistence type="inferred from homology"/>
<dbReference type="EMBL" id="JBHPBY010000147">
    <property type="protein sequence ID" value="MFC1851054.1"/>
    <property type="molecule type" value="Genomic_DNA"/>
</dbReference>
<dbReference type="Gene3D" id="2.160.10.10">
    <property type="entry name" value="Hexapeptide repeat proteins"/>
    <property type="match status" value="1"/>
</dbReference>
<dbReference type="GO" id="GO:0016779">
    <property type="term" value="F:nucleotidyltransferase activity"/>
    <property type="evidence" value="ECO:0007669"/>
    <property type="project" value="UniProtKB-KW"/>
</dbReference>
<gene>
    <name evidence="11" type="ORF">ACFL27_12745</name>
</gene>
<sequence>MKQTLALVLAGGVGSRLGLLSSQRAKPAVPFGGTYRLIDFTLSNAMHSDVKWIGILTQYRPASLMDHISTGQSWNFIGPYRQLKILPPQYGRHDRDWYQGTADAIYQNLNFIKRFDVDLVLILSGDHIYKFDYNDMIAYHRKSGADLTIAGIEVPRRMISEFGIIYTDTRGRIVDFVEKPAESKSRIASMGVYVFRRVFLETILKQAVKRGFYDFGKHIIPHVIGEYRVFMYPFSGYWRDVGTITSYWQSNLDTLRDIPEFSLASWQVMTNPGHREHGVRAPTIYDHTAKVVNSSISKGCSIQGEVVSSILSPGVQVHQNAKVCHSVVFHDTVIAPGAQIHGVIVDKNCRIGENAHIGQAMGEDWDPLTSPPPNNTVIAKGSLIPADTIIDAGSQIDVMDKF</sequence>
<evidence type="ECO:0000256" key="8">
    <source>
        <dbReference type="ARBA" id="ARBA00023277"/>
    </source>
</evidence>
<dbReference type="PROSITE" id="PS00809">
    <property type="entry name" value="ADP_GLC_PYROPHOSPH_2"/>
    <property type="match status" value="1"/>
</dbReference>